<keyword evidence="4 5" id="KW-0904">Protein phosphatase</keyword>
<dbReference type="SUPFAM" id="SSF81606">
    <property type="entry name" value="PP2C-like"/>
    <property type="match status" value="1"/>
</dbReference>
<dbReference type="SMART" id="SM00332">
    <property type="entry name" value="PP2Cc"/>
    <property type="match status" value="1"/>
</dbReference>
<dbReference type="PROSITE" id="PS01032">
    <property type="entry name" value="PPM_1"/>
    <property type="match status" value="1"/>
</dbReference>
<keyword evidence="2" id="KW-0479">Metal-binding</keyword>
<reference evidence="7 8" key="1">
    <citation type="journal article" date="2023" name="Commun. Biol.">
        <title>Genome analysis of Parmales, the sister group of diatoms, reveals the evolutionary specialization of diatoms from phago-mixotrophs to photoautotrophs.</title>
        <authorList>
            <person name="Ban H."/>
            <person name="Sato S."/>
            <person name="Yoshikawa S."/>
            <person name="Yamada K."/>
            <person name="Nakamura Y."/>
            <person name="Ichinomiya M."/>
            <person name="Sato N."/>
            <person name="Blanc-Mathieu R."/>
            <person name="Endo H."/>
            <person name="Kuwata A."/>
            <person name="Ogata H."/>
        </authorList>
    </citation>
    <scope>NUCLEOTIDE SEQUENCE [LARGE SCALE GENOMIC DNA]</scope>
</reference>
<evidence type="ECO:0000256" key="1">
    <source>
        <dbReference type="ARBA" id="ARBA00004170"/>
    </source>
</evidence>
<dbReference type="Gene3D" id="3.60.40.10">
    <property type="entry name" value="PPM-type phosphatase domain"/>
    <property type="match status" value="1"/>
</dbReference>
<protein>
    <recommendedName>
        <fullName evidence="6">PPM-type phosphatase domain-containing protein</fullName>
    </recommendedName>
</protein>
<evidence type="ECO:0000256" key="2">
    <source>
        <dbReference type="ARBA" id="ARBA00022723"/>
    </source>
</evidence>
<dbReference type="InterPro" id="IPR015655">
    <property type="entry name" value="PP2C"/>
</dbReference>
<sequence>MEDEYSISHAGRLLAVFDGHGGSQVSKHLRQTLPGRFDRALRAGSAEARVNQASAAEVEVALSQALRGAARDVERKPTWQYQGTTAVCVYVHDEGAGDAGEEGEEGGGADASTDDKWKGRTLVVANVGDSRAVLSRGRKALDLTTDHKPNDKKERERVEKLGGTVQWHGYFDARKRPIPGTGVWRINGNLAVARAIGDASEQPFVGSEADTGRTRCTREDEFVVLASDGLWDVMGSQEAVSFVHQTLSGSVGALVTGANETKAAATQMSRWASEHTDDVDLIRAALEKRKKRMGKILAEEAMRRGSGDNICVMVLWLKSGNRR</sequence>
<comment type="similarity">
    <text evidence="5">Belongs to the PP2C family.</text>
</comment>
<accession>A0ABQ6NCL9</accession>
<organism evidence="7 8">
    <name type="scientific">Tetraparma gracilis</name>
    <dbReference type="NCBI Taxonomy" id="2962635"/>
    <lineage>
        <taxon>Eukaryota</taxon>
        <taxon>Sar</taxon>
        <taxon>Stramenopiles</taxon>
        <taxon>Ochrophyta</taxon>
        <taxon>Bolidophyceae</taxon>
        <taxon>Parmales</taxon>
        <taxon>Triparmaceae</taxon>
        <taxon>Tetraparma</taxon>
    </lineage>
</organism>
<dbReference type="CDD" id="cd00143">
    <property type="entry name" value="PP2Cc"/>
    <property type="match status" value="1"/>
</dbReference>
<evidence type="ECO:0000256" key="5">
    <source>
        <dbReference type="RuleBase" id="RU003465"/>
    </source>
</evidence>
<dbReference type="Proteomes" id="UP001165060">
    <property type="component" value="Unassembled WGS sequence"/>
</dbReference>
<dbReference type="EMBL" id="BRYB01006425">
    <property type="protein sequence ID" value="GMI57275.1"/>
    <property type="molecule type" value="Genomic_DNA"/>
</dbReference>
<evidence type="ECO:0000256" key="3">
    <source>
        <dbReference type="ARBA" id="ARBA00022801"/>
    </source>
</evidence>
<comment type="subcellular location">
    <subcellularLocation>
        <location evidence="1">Membrane</location>
        <topology evidence="1">Peripheral membrane protein</topology>
    </subcellularLocation>
</comment>
<proteinExistence type="inferred from homology"/>
<dbReference type="Pfam" id="PF00481">
    <property type="entry name" value="PP2C"/>
    <property type="match status" value="1"/>
</dbReference>
<evidence type="ECO:0000313" key="8">
    <source>
        <dbReference type="Proteomes" id="UP001165060"/>
    </source>
</evidence>
<dbReference type="PANTHER" id="PTHR47992">
    <property type="entry name" value="PROTEIN PHOSPHATASE"/>
    <property type="match status" value="1"/>
</dbReference>
<dbReference type="InterPro" id="IPR000222">
    <property type="entry name" value="PP2C_BS"/>
</dbReference>
<evidence type="ECO:0000256" key="4">
    <source>
        <dbReference type="ARBA" id="ARBA00022912"/>
    </source>
</evidence>
<feature type="domain" description="PPM-type phosphatase" evidence="6">
    <location>
        <begin position="1"/>
        <end position="317"/>
    </location>
</feature>
<name>A0ABQ6NCL9_9STRA</name>
<dbReference type="InterPro" id="IPR001932">
    <property type="entry name" value="PPM-type_phosphatase-like_dom"/>
</dbReference>
<gene>
    <name evidence="7" type="ORF">TeGR_g11331</name>
</gene>
<dbReference type="PROSITE" id="PS51746">
    <property type="entry name" value="PPM_2"/>
    <property type="match status" value="1"/>
</dbReference>
<keyword evidence="8" id="KW-1185">Reference proteome</keyword>
<evidence type="ECO:0000259" key="6">
    <source>
        <dbReference type="PROSITE" id="PS51746"/>
    </source>
</evidence>
<evidence type="ECO:0000313" key="7">
    <source>
        <dbReference type="EMBL" id="GMI57275.1"/>
    </source>
</evidence>
<comment type="caution">
    <text evidence="7">The sequence shown here is derived from an EMBL/GenBank/DDBJ whole genome shotgun (WGS) entry which is preliminary data.</text>
</comment>
<dbReference type="InterPro" id="IPR036457">
    <property type="entry name" value="PPM-type-like_dom_sf"/>
</dbReference>
<keyword evidence="3 5" id="KW-0378">Hydrolase</keyword>